<sequence>MEREKKRDGEKTRGVGWLRERKREEKVIDIEMRVGERNKEKRCMRENKIENGVKEVKGNERRKKKESAMGNVAVRECKKEIMEMQRERERERERK</sequence>
<name>A0A0L8GWV3_OCTBM</name>
<reference evidence="1" key="1">
    <citation type="submission" date="2015-07" db="EMBL/GenBank/DDBJ databases">
        <title>MeaNS - Measles Nucleotide Surveillance Program.</title>
        <authorList>
            <person name="Tran T."/>
            <person name="Druce J."/>
        </authorList>
    </citation>
    <scope>NUCLEOTIDE SEQUENCE</scope>
    <source>
        <strain evidence="1">UCB-OBI-ISO-001</strain>
        <tissue evidence="1">Gonad</tissue>
    </source>
</reference>
<evidence type="ECO:0000313" key="1">
    <source>
        <dbReference type="EMBL" id="KOF81448.1"/>
    </source>
</evidence>
<dbReference type="EMBL" id="KQ420055">
    <property type="protein sequence ID" value="KOF81448.1"/>
    <property type="molecule type" value="Genomic_DNA"/>
</dbReference>
<feature type="non-terminal residue" evidence="1">
    <location>
        <position position="95"/>
    </location>
</feature>
<gene>
    <name evidence="1" type="ORF">OCBIM_22026478mg</name>
</gene>
<dbReference type="AlphaFoldDB" id="A0A0L8GWV3"/>
<proteinExistence type="predicted"/>
<protein>
    <submittedName>
        <fullName evidence="1">Uncharacterized protein</fullName>
    </submittedName>
</protein>
<organism evidence="1">
    <name type="scientific">Octopus bimaculoides</name>
    <name type="common">California two-spotted octopus</name>
    <dbReference type="NCBI Taxonomy" id="37653"/>
    <lineage>
        <taxon>Eukaryota</taxon>
        <taxon>Metazoa</taxon>
        <taxon>Spiralia</taxon>
        <taxon>Lophotrochozoa</taxon>
        <taxon>Mollusca</taxon>
        <taxon>Cephalopoda</taxon>
        <taxon>Coleoidea</taxon>
        <taxon>Octopodiformes</taxon>
        <taxon>Octopoda</taxon>
        <taxon>Incirrata</taxon>
        <taxon>Octopodidae</taxon>
        <taxon>Octopus</taxon>
    </lineage>
</organism>
<accession>A0A0L8GWV3</accession>